<keyword evidence="1" id="KW-0812">Transmembrane</keyword>
<proteinExistence type="predicted"/>
<feature type="transmembrane region" description="Helical" evidence="1">
    <location>
        <begin position="80"/>
        <end position="100"/>
    </location>
</feature>
<feature type="transmembrane region" description="Helical" evidence="1">
    <location>
        <begin position="106"/>
        <end position="127"/>
    </location>
</feature>
<accession>A0A848GJS8</accession>
<sequence>MNPSRTIKVLSRIYLYLSAGSFFMVSMMGFFSPQAVMDLVQVKLPNSDAFSSIRGVYGGVGLTITVMLVRWALKDIQQGVVFLCWLWGLYALSRIITWTVEGPLGAFGTQWLVIESVFFILGALLWLRLQRYRVSAQGL</sequence>
<evidence type="ECO:0000313" key="2">
    <source>
        <dbReference type="EMBL" id="NML38664.1"/>
    </source>
</evidence>
<dbReference type="EMBL" id="JABBGC010000001">
    <property type="protein sequence ID" value="NML38664.1"/>
    <property type="molecule type" value="Genomic_DNA"/>
</dbReference>
<keyword evidence="1" id="KW-1133">Transmembrane helix</keyword>
<organism evidence="2 3">
    <name type="scientific">Chitinophaga fulva</name>
    <dbReference type="NCBI Taxonomy" id="2728842"/>
    <lineage>
        <taxon>Bacteria</taxon>
        <taxon>Pseudomonadati</taxon>
        <taxon>Bacteroidota</taxon>
        <taxon>Chitinophagia</taxon>
        <taxon>Chitinophagales</taxon>
        <taxon>Chitinophagaceae</taxon>
        <taxon>Chitinophaga</taxon>
    </lineage>
</organism>
<dbReference type="InterPro" id="IPR025597">
    <property type="entry name" value="DUF4345"/>
</dbReference>
<reference evidence="2 3" key="1">
    <citation type="submission" date="2020-04" db="EMBL/GenBank/DDBJ databases">
        <title>Chitinophaga sp. G-6-1-13 sp. nov., isolated from soil.</title>
        <authorList>
            <person name="Dahal R.H."/>
            <person name="Chaudhary D.K."/>
        </authorList>
    </citation>
    <scope>NUCLEOTIDE SEQUENCE [LARGE SCALE GENOMIC DNA]</scope>
    <source>
        <strain evidence="2 3">G-6-1-13</strain>
    </source>
</reference>
<protein>
    <submittedName>
        <fullName evidence="2">DUF4345 domain-containing protein</fullName>
    </submittedName>
</protein>
<comment type="caution">
    <text evidence="2">The sequence shown here is derived from an EMBL/GenBank/DDBJ whole genome shotgun (WGS) entry which is preliminary data.</text>
</comment>
<gene>
    <name evidence="2" type="ORF">HHL17_15760</name>
</gene>
<name>A0A848GJS8_9BACT</name>
<keyword evidence="3" id="KW-1185">Reference proteome</keyword>
<feature type="transmembrane region" description="Helical" evidence="1">
    <location>
        <begin position="52"/>
        <end position="73"/>
    </location>
</feature>
<dbReference type="RefSeq" id="WP_169225641.1">
    <property type="nucleotide sequence ID" value="NZ_JABBGC010000001.1"/>
</dbReference>
<evidence type="ECO:0000256" key="1">
    <source>
        <dbReference type="SAM" id="Phobius"/>
    </source>
</evidence>
<evidence type="ECO:0000313" key="3">
    <source>
        <dbReference type="Proteomes" id="UP000583266"/>
    </source>
</evidence>
<dbReference type="Proteomes" id="UP000583266">
    <property type="component" value="Unassembled WGS sequence"/>
</dbReference>
<feature type="transmembrane region" description="Helical" evidence="1">
    <location>
        <begin position="12"/>
        <end position="32"/>
    </location>
</feature>
<keyword evidence="1" id="KW-0472">Membrane</keyword>
<dbReference type="Pfam" id="PF14248">
    <property type="entry name" value="DUF4345"/>
    <property type="match status" value="1"/>
</dbReference>
<dbReference type="AlphaFoldDB" id="A0A848GJS8"/>